<protein>
    <submittedName>
        <fullName evidence="5">MarR family transcriptional regulator</fullName>
    </submittedName>
</protein>
<dbReference type="GO" id="GO:0003677">
    <property type="term" value="F:DNA binding"/>
    <property type="evidence" value="ECO:0007669"/>
    <property type="project" value="UniProtKB-KW"/>
</dbReference>
<evidence type="ECO:0000256" key="1">
    <source>
        <dbReference type="ARBA" id="ARBA00023015"/>
    </source>
</evidence>
<evidence type="ECO:0000313" key="6">
    <source>
        <dbReference type="Proteomes" id="UP000248627"/>
    </source>
</evidence>
<sequence length="151" mass="16528">MESPSPGRPQDLLFLLSWASQAFWAEQAAGLAELGISPRAYAVLLRAHDGNLTQRQIGDMCGVDKTTMVVTLDQLEAAGLARRIPAPGDRRARLIEVTPDGERVLAQARQVSARIEADVLATLSEEEREVFVRATRRLVDERFSGRCGPAC</sequence>
<dbReference type="InterPro" id="IPR036388">
    <property type="entry name" value="WH-like_DNA-bd_sf"/>
</dbReference>
<dbReference type="InterPro" id="IPR036390">
    <property type="entry name" value="WH_DNA-bd_sf"/>
</dbReference>
<keyword evidence="1" id="KW-0805">Transcription regulation</keyword>
<comment type="caution">
    <text evidence="5">The sequence shown here is derived from an EMBL/GenBank/DDBJ whole genome shotgun (WGS) entry which is preliminary data.</text>
</comment>
<evidence type="ECO:0000256" key="3">
    <source>
        <dbReference type="ARBA" id="ARBA00023163"/>
    </source>
</evidence>
<evidence type="ECO:0000259" key="4">
    <source>
        <dbReference type="PROSITE" id="PS50995"/>
    </source>
</evidence>
<keyword evidence="3" id="KW-0804">Transcription</keyword>
<dbReference type="PANTHER" id="PTHR42756">
    <property type="entry name" value="TRANSCRIPTIONAL REGULATOR, MARR"/>
    <property type="match status" value="1"/>
</dbReference>
<dbReference type="SUPFAM" id="SSF46785">
    <property type="entry name" value="Winged helix' DNA-binding domain"/>
    <property type="match status" value="1"/>
</dbReference>
<gene>
    <name evidence="5" type="ORF">C1I93_11340</name>
</gene>
<keyword evidence="6" id="KW-1185">Reference proteome</keyword>
<accession>A0A2W2CDR7</accession>
<dbReference type="Pfam" id="PF12802">
    <property type="entry name" value="MarR_2"/>
    <property type="match status" value="1"/>
</dbReference>
<dbReference type="GO" id="GO:0003700">
    <property type="term" value="F:DNA-binding transcription factor activity"/>
    <property type="evidence" value="ECO:0007669"/>
    <property type="project" value="InterPro"/>
</dbReference>
<dbReference type="InterPro" id="IPR000835">
    <property type="entry name" value="HTH_MarR-typ"/>
</dbReference>
<name>A0A2W2CDR7_9ACTN</name>
<dbReference type="Proteomes" id="UP000248627">
    <property type="component" value="Unassembled WGS sequence"/>
</dbReference>
<dbReference type="OrthoDB" id="3217017at2"/>
<dbReference type="PROSITE" id="PS50995">
    <property type="entry name" value="HTH_MARR_2"/>
    <property type="match status" value="1"/>
</dbReference>
<dbReference type="AlphaFoldDB" id="A0A2W2CDR7"/>
<evidence type="ECO:0000256" key="2">
    <source>
        <dbReference type="ARBA" id="ARBA00023125"/>
    </source>
</evidence>
<evidence type="ECO:0000313" key="5">
    <source>
        <dbReference type="EMBL" id="PZF97595.1"/>
    </source>
</evidence>
<dbReference type="SMART" id="SM00347">
    <property type="entry name" value="HTH_MARR"/>
    <property type="match status" value="1"/>
</dbReference>
<keyword evidence="2" id="KW-0238">DNA-binding</keyword>
<organism evidence="5 6">
    <name type="scientific">Micromonospora endophytica</name>
    <dbReference type="NCBI Taxonomy" id="515350"/>
    <lineage>
        <taxon>Bacteria</taxon>
        <taxon>Bacillati</taxon>
        <taxon>Actinomycetota</taxon>
        <taxon>Actinomycetes</taxon>
        <taxon>Micromonosporales</taxon>
        <taxon>Micromonosporaceae</taxon>
        <taxon>Micromonospora</taxon>
    </lineage>
</organism>
<reference evidence="5 6" key="1">
    <citation type="submission" date="2018-01" db="EMBL/GenBank/DDBJ databases">
        <title>Draft genome sequence of Jishengella endophytica.</title>
        <authorList>
            <person name="Sahin N."/>
            <person name="Ay H."/>
            <person name="Saygin H."/>
        </authorList>
    </citation>
    <scope>NUCLEOTIDE SEQUENCE [LARGE SCALE GENOMIC DNA]</scope>
    <source>
        <strain evidence="5 6">DSM 45430</strain>
    </source>
</reference>
<dbReference type="EMBL" id="POTX01000057">
    <property type="protein sequence ID" value="PZF97595.1"/>
    <property type="molecule type" value="Genomic_DNA"/>
</dbReference>
<dbReference type="PRINTS" id="PR00598">
    <property type="entry name" value="HTHMARR"/>
</dbReference>
<feature type="domain" description="HTH marR-type" evidence="4">
    <location>
        <begin position="9"/>
        <end position="140"/>
    </location>
</feature>
<dbReference type="PANTHER" id="PTHR42756:SF1">
    <property type="entry name" value="TRANSCRIPTIONAL REPRESSOR OF EMRAB OPERON"/>
    <property type="match status" value="1"/>
</dbReference>
<dbReference type="RefSeq" id="WP_111243213.1">
    <property type="nucleotide sequence ID" value="NZ_POTX01000057.1"/>
</dbReference>
<proteinExistence type="predicted"/>
<dbReference type="Gene3D" id="1.10.10.10">
    <property type="entry name" value="Winged helix-like DNA-binding domain superfamily/Winged helix DNA-binding domain"/>
    <property type="match status" value="1"/>
</dbReference>